<dbReference type="AlphaFoldDB" id="A0A7K1Y0C7"/>
<dbReference type="Proteomes" id="UP000451233">
    <property type="component" value="Unassembled WGS sequence"/>
</dbReference>
<comment type="caution">
    <text evidence="1">The sequence shown here is derived from an EMBL/GenBank/DDBJ whole genome shotgun (WGS) entry which is preliminary data.</text>
</comment>
<keyword evidence="2" id="KW-1185">Reference proteome</keyword>
<protein>
    <submittedName>
        <fullName evidence="1">Uncharacterized protein</fullName>
    </submittedName>
</protein>
<evidence type="ECO:0000313" key="2">
    <source>
        <dbReference type="Proteomes" id="UP000451233"/>
    </source>
</evidence>
<sequence>MAEALHFYGRRFITLAVLEPLDGRVSRKIPGDYFRQAALAEKTCQR</sequence>
<dbReference type="EMBL" id="WVHS01000003">
    <property type="protein sequence ID" value="MXV16528.1"/>
    <property type="molecule type" value="Genomic_DNA"/>
</dbReference>
<dbReference type="RefSeq" id="WP_160907517.1">
    <property type="nucleotide sequence ID" value="NZ_WVHS01000003.1"/>
</dbReference>
<accession>A0A7K1Y0C7</accession>
<proteinExistence type="predicted"/>
<gene>
    <name evidence="1" type="ORF">GS398_14555</name>
</gene>
<evidence type="ECO:0000313" key="1">
    <source>
        <dbReference type="EMBL" id="MXV16528.1"/>
    </source>
</evidence>
<reference evidence="1 2" key="1">
    <citation type="submission" date="2019-11" db="EMBL/GenBank/DDBJ databases">
        <title>Pedobacter sp. HMF7056 Genome sequencing and assembly.</title>
        <authorList>
            <person name="Kang H."/>
            <person name="Kim H."/>
            <person name="Joh K."/>
        </authorList>
    </citation>
    <scope>NUCLEOTIDE SEQUENCE [LARGE SCALE GENOMIC DNA]</scope>
    <source>
        <strain evidence="1 2">HMF7056</strain>
    </source>
</reference>
<organism evidence="1 2">
    <name type="scientific">Hufsiella ginkgonis</name>
    <dbReference type="NCBI Taxonomy" id="2695274"/>
    <lineage>
        <taxon>Bacteria</taxon>
        <taxon>Pseudomonadati</taxon>
        <taxon>Bacteroidota</taxon>
        <taxon>Sphingobacteriia</taxon>
        <taxon>Sphingobacteriales</taxon>
        <taxon>Sphingobacteriaceae</taxon>
        <taxon>Hufsiella</taxon>
    </lineage>
</organism>
<name>A0A7K1Y0C7_9SPHI</name>